<keyword evidence="1" id="KW-0812">Transmembrane</keyword>
<keyword evidence="1" id="KW-0472">Membrane</keyword>
<accession>A0A2M8IXZ4</accession>
<dbReference type="RefSeq" id="WP_133119880.1">
    <property type="nucleotide sequence ID" value="NZ_PGTB01000094.1"/>
</dbReference>
<gene>
    <name evidence="2" type="ORF">CVM52_17415</name>
</gene>
<evidence type="ECO:0000313" key="3">
    <source>
        <dbReference type="Proteomes" id="UP000231553"/>
    </source>
</evidence>
<feature type="transmembrane region" description="Helical" evidence="1">
    <location>
        <begin position="49"/>
        <end position="70"/>
    </location>
</feature>
<organism evidence="2 3">
    <name type="scientific">Pseudooceanicola lipolyticus</name>
    <dbReference type="NCBI Taxonomy" id="2029104"/>
    <lineage>
        <taxon>Bacteria</taxon>
        <taxon>Pseudomonadati</taxon>
        <taxon>Pseudomonadota</taxon>
        <taxon>Alphaproteobacteria</taxon>
        <taxon>Rhodobacterales</taxon>
        <taxon>Paracoccaceae</taxon>
        <taxon>Pseudooceanicola</taxon>
    </lineage>
</organism>
<dbReference type="OrthoDB" id="10017303at2"/>
<evidence type="ECO:0000256" key="1">
    <source>
        <dbReference type="SAM" id="Phobius"/>
    </source>
</evidence>
<dbReference type="AlphaFoldDB" id="A0A2M8IXZ4"/>
<keyword evidence="3" id="KW-1185">Reference proteome</keyword>
<proteinExistence type="predicted"/>
<dbReference type="Proteomes" id="UP000231553">
    <property type="component" value="Unassembled WGS sequence"/>
</dbReference>
<protein>
    <submittedName>
        <fullName evidence="2">Uncharacterized protein</fullName>
    </submittedName>
</protein>
<sequence>MADRTDFSTRIARIEARASGKLPPMPVIAPMVGEEWNIQAKPRRRLRRLLLPLALLAVCGVYSDRLIALLPQAVLEQSEFLSGIAAAGSTGPATAKSGL</sequence>
<name>A0A2M8IXZ4_9RHOB</name>
<reference evidence="2 3" key="1">
    <citation type="journal article" date="2018" name="Int. J. Syst. Evol. Microbiol.">
        <title>Pseudooceanicola lipolyticus sp. nov., a marine alphaproteobacterium, reclassification of Oceanicola flagellatus as Pseudooceanicola flagellatus comb. nov. and emended description of the genus Pseudooceanicola.</title>
        <authorList>
            <person name="Huang M.-M."/>
            <person name="Guo L.-L."/>
            <person name="Wu Y.-H."/>
            <person name="Lai Q.-L."/>
            <person name="Shao Z.-Z."/>
            <person name="Wang C.-S."/>
            <person name="Wu M."/>
            <person name="Xu X.-W."/>
        </authorList>
    </citation>
    <scope>NUCLEOTIDE SEQUENCE [LARGE SCALE GENOMIC DNA]</scope>
    <source>
        <strain evidence="2 3">157</strain>
    </source>
</reference>
<keyword evidence="1" id="KW-1133">Transmembrane helix</keyword>
<comment type="caution">
    <text evidence="2">The sequence shown here is derived from an EMBL/GenBank/DDBJ whole genome shotgun (WGS) entry which is preliminary data.</text>
</comment>
<evidence type="ECO:0000313" key="2">
    <source>
        <dbReference type="EMBL" id="PJE35400.1"/>
    </source>
</evidence>
<dbReference type="EMBL" id="PGTB01000094">
    <property type="protein sequence ID" value="PJE35400.1"/>
    <property type="molecule type" value="Genomic_DNA"/>
</dbReference>